<dbReference type="Gene3D" id="3.30.300.20">
    <property type="match status" value="1"/>
</dbReference>
<evidence type="ECO:0000256" key="2">
    <source>
        <dbReference type="ARBA" id="ARBA00020953"/>
    </source>
</evidence>
<feature type="compositionally biased region" description="Basic residues" evidence="11">
    <location>
        <begin position="467"/>
        <end position="482"/>
    </location>
</feature>
<keyword evidence="4 10" id="KW-0677">Repeat</keyword>
<feature type="binding site" evidence="8">
    <location>
        <begin position="320"/>
        <end position="323"/>
    </location>
    <ligand>
        <name>GTP</name>
        <dbReference type="ChEBI" id="CHEBI:37565"/>
        <label>2</label>
    </ligand>
</feature>
<dbReference type="SUPFAM" id="SSF52540">
    <property type="entry name" value="P-loop containing nucleoside triphosphate hydrolases"/>
    <property type="match status" value="2"/>
</dbReference>
<evidence type="ECO:0000256" key="7">
    <source>
        <dbReference type="ARBA" id="ARBA00032345"/>
    </source>
</evidence>
<dbReference type="CDD" id="cd01894">
    <property type="entry name" value="EngA1"/>
    <property type="match status" value="1"/>
</dbReference>
<dbReference type="FunFam" id="3.30.300.20:FF:000004">
    <property type="entry name" value="GTPase Der"/>
    <property type="match status" value="1"/>
</dbReference>
<dbReference type="Proteomes" id="UP000681356">
    <property type="component" value="Unassembled WGS sequence"/>
</dbReference>
<feature type="region of interest" description="Disordered" evidence="11">
    <location>
        <begin position="458"/>
        <end position="493"/>
    </location>
</feature>
<dbReference type="SMART" id="SM00382">
    <property type="entry name" value="AAA"/>
    <property type="match status" value="2"/>
</dbReference>
<dbReference type="NCBIfam" id="TIGR00231">
    <property type="entry name" value="small_GTP"/>
    <property type="match status" value="2"/>
</dbReference>
<dbReference type="GO" id="GO:0005525">
    <property type="term" value="F:GTP binding"/>
    <property type="evidence" value="ECO:0007669"/>
    <property type="project" value="UniProtKB-UniRule"/>
</dbReference>
<evidence type="ECO:0000256" key="3">
    <source>
        <dbReference type="ARBA" id="ARBA00022517"/>
    </source>
</evidence>
<dbReference type="AlphaFoldDB" id="A0A8J7WD18"/>
<feature type="binding site" evidence="8">
    <location>
        <begin position="9"/>
        <end position="16"/>
    </location>
    <ligand>
        <name>GTP</name>
        <dbReference type="ChEBI" id="CHEBI:37565"/>
        <label>1</label>
    </ligand>
</feature>
<feature type="binding site" evidence="8">
    <location>
        <begin position="208"/>
        <end position="215"/>
    </location>
    <ligand>
        <name>GTP</name>
        <dbReference type="ChEBI" id="CHEBI:37565"/>
        <label>2</label>
    </ligand>
</feature>
<protein>
    <recommendedName>
        <fullName evidence="2 8">GTPase Der</fullName>
    </recommendedName>
    <alternativeName>
        <fullName evidence="7 8">GTP-binding protein EngA</fullName>
    </alternativeName>
</protein>
<dbReference type="PANTHER" id="PTHR43834">
    <property type="entry name" value="GTPASE DER"/>
    <property type="match status" value="1"/>
</dbReference>
<dbReference type="CDD" id="cd01895">
    <property type="entry name" value="EngA2"/>
    <property type="match status" value="1"/>
</dbReference>
<evidence type="ECO:0000256" key="10">
    <source>
        <dbReference type="RuleBase" id="RU004481"/>
    </source>
</evidence>
<organism evidence="13 14">
    <name type="scientific">Thetidibacter halocola</name>
    <dbReference type="NCBI Taxonomy" id="2827239"/>
    <lineage>
        <taxon>Bacteria</taxon>
        <taxon>Pseudomonadati</taxon>
        <taxon>Pseudomonadota</taxon>
        <taxon>Alphaproteobacteria</taxon>
        <taxon>Rhodobacterales</taxon>
        <taxon>Roseobacteraceae</taxon>
        <taxon>Thetidibacter</taxon>
    </lineage>
</organism>
<keyword evidence="3 8" id="KW-0690">Ribosome biogenesis</keyword>
<dbReference type="InterPro" id="IPR027417">
    <property type="entry name" value="P-loop_NTPase"/>
</dbReference>
<dbReference type="InterPro" id="IPR032859">
    <property type="entry name" value="KH_dom-like"/>
</dbReference>
<dbReference type="RefSeq" id="WP_212535100.1">
    <property type="nucleotide sequence ID" value="NZ_JAGTUU010000001.1"/>
</dbReference>
<dbReference type="Pfam" id="PF14714">
    <property type="entry name" value="KH_dom-like"/>
    <property type="match status" value="1"/>
</dbReference>
<keyword evidence="14" id="KW-1185">Reference proteome</keyword>
<feature type="domain" description="EngA-type G" evidence="12">
    <location>
        <begin position="202"/>
        <end position="377"/>
    </location>
</feature>
<feature type="domain" description="EngA-type G" evidence="12">
    <location>
        <begin position="3"/>
        <end position="167"/>
    </location>
</feature>
<comment type="subunit">
    <text evidence="8">Associates with the 50S ribosomal subunit.</text>
</comment>
<feature type="binding site" evidence="8">
    <location>
        <begin position="255"/>
        <end position="259"/>
    </location>
    <ligand>
        <name>GTP</name>
        <dbReference type="ChEBI" id="CHEBI:37565"/>
        <label>2</label>
    </ligand>
</feature>
<accession>A0A8J7WD18</accession>
<dbReference type="HAMAP" id="MF_00195">
    <property type="entry name" value="GTPase_Der"/>
    <property type="match status" value="1"/>
</dbReference>
<dbReference type="PANTHER" id="PTHR43834:SF6">
    <property type="entry name" value="GTPASE DER"/>
    <property type="match status" value="1"/>
</dbReference>
<dbReference type="NCBIfam" id="TIGR03594">
    <property type="entry name" value="GTPase_EngA"/>
    <property type="match status" value="1"/>
</dbReference>
<evidence type="ECO:0000256" key="1">
    <source>
        <dbReference type="ARBA" id="ARBA00008279"/>
    </source>
</evidence>
<evidence type="ECO:0000259" key="12">
    <source>
        <dbReference type="PROSITE" id="PS51712"/>
    </source>
</evidence>
<dbReference type="GO" id="GO:0042254">
    <property type="term" value="P:ribosome biogenesis"/>
    <property type="evidence" value="ECO:0007669"/>
    <property type="project" value="UniProtKB-KW"/>
</dbReference>
<evidence type="ECO:0000256" key="9">
    <source>
        <dbReference type="PROSITE-ProRule" id="PRU01049"/>
    </source>
</evidence>
<dbReference type="Gene3D" id="3.40.50.300">
    <property type="entry name" value="P-loop containing nucleotide triphosphate hydrolases"/>
    <property type="match status" value="2"/>
</dbReference>
<evidence type="ECO:0000256" key="8">
    <source>
        <dbReference type="HAMAP-Rule" id="MF_00195"/>
    </source>
</evidence>
<feature type="binding site" evidence="8">
    <location>
        <begin position="56"/>
        <end position="60"/>
    </location>
    <ligand>
        <name>GTP</name>
        <dbReference type="ChEBI" id="CHEBI:37565"/>
        <label>1</label>
    </ligand>
</feature>
<dbReference type="InterPro" id="IPR015946">
    <property type="entry name" value="KH_dom-like_a/b"/>
</dbReference>
<dbReference type="PROSITE" id="PS51712">
    <property type="entry name" value="G_ENGA"/>
    <property type="match status" value="2"/>
</dbReference>
<keyword evidence="6 8" id="KW-0342">GTP-binding</keyword>
<evidence type="ECO:0000256" key="5">
    <source>
        <dbReference type="ARBA" id="ARBA00022741"/>
    </source>
</evidence>
<keyword evidence="5 8" id="KW-0547">Nucleotide-binding</keyword>
<evidence type="ECO:0000313" key="13">
    <source>
        <dbReference type="EMBL" id="MBS0123143.1"/>
    </source>
</evidence>
<gene>
    <name evidence="8 13" type="primary">der</name>
    <name evidence="13" type="ORF">KB874_03265</name>
</gene>
<dbReference type="InterPro" id="IPR016484">
    <property type="entry name" value="GTPase_Der"/>
</dbReference>
<comment type="similarity">
    <text evidence="1 8 9 10">Belongs to the TRAFAC class TrmE-Era-EngA-EngB-Septin-like GTPase superfamily. EngA (Der) GTPase family.</text>
</comment>
<sequence length="493" mass="54544">MSFSLAIVGRPNVGKSTLFNRLVGRRLALVDDQPGVTRDLREGEARLGDIRFTVIDTAGLENETDDSLPARMRRLTERAVDMADICLFLVDARTGLLPDDRVFAEILRKRAKHVILAANKAEGNAADAGVLEAYELGLGEPIRLSAEHGEGMNELYSVLLPLSDEYEERAAEEAPAVEVSLTEEEAEAGETQVPVPTREKPLQIAVVGRPNAGKSTLINALLGEERLLTGPEAGITRDAISVTMDWGGVPVRVFDTAGMRKRAKVQEKLEKLSVSDGIRAVKFAEVVVVLLDAAIPFETQDLKIADLAEREGRAVVVAVNKWDIEDQKQEKLRWLREQFEHVLPQLRGAPLVTVSARTGRGLDKLQEAVLQAHAVWNRRVPTAQLNRWLSQMVAHHPPPAPQGKRIKLRYMTQAKTRPPGFVVMCSHPDKLPESYSRYLVNGLREAFDMPGTPIRLHMRGQSDRNPFKGRRQKNAGALKKHLGSLQGKKGGER</sequence>
<proteinExistence type="inferred from homology"/>
<dbReference type="InterPro" id="IPR031166">
    <property type="entry name" value="G_ENGA"/>
</dbReference>
<dbReference type="InterPro" id="IPR003593">
    <property type="entry name" value="AAA+_ATPase"/>
</dbReference>
<dbReference type="EMBL" id="JAGTUU010000001">
    <property type="protein sequence ID" value="MBS0123143.1"/>
    <property type="molecule type" value="Genomic_DNA"/>
</dbReference>
<name>A0A8J7WD18_9RHOB</name>
<dbReference type="InterPro" id="IPR006073">
    <property type="entry name" value="GTP-bd"/>
</dbReference>
<dbReference type="Pfam" id="PF01926">
    <property type="entry name" value="MMR_HSR1"/>
    <property type="match status" value="2"/>
</dbReference>
<evidence type="ECO:0000256" key="4">
    <source>
        <dbReference type="ARBA" id="ARBA00022737"/>
    </source>
</evidence>
<reference evidence="13" key="1">
    <citation type="submission" date="2021-04" db="EMBL/GenBank/DDBJ databases">
        <authorList>
            <person name="Yoon J."/>
        </authorList>
    </citation>
    <scope>NUCLEOTIDE SEQUENCE</scope>
    <source>
        <strain evidence="13">KMU-90</strain>
    </source>
</reference>
<dbReference type="InterPro" id="IPR005225">
    <property type="entry name" value="Small_GTP-bd"/>
</dbReference>
<feature type="binding site" evidence="8">
    <location>
        <begin position="119"/>
        <end position="122"/>
    </location>
    <ligand>
        <name>GTP</name>
        <dbReference type="ChEBI" id="CHEBI:37565"/>
        <label>1</label>
    </ligand>
</feature>
<comment type="caution">
    <text evidence="13">The sequence shown here is derived from an EMBL/GenBank/DDBJ whole genome shotgun (WGS) entry which is preliminary data.</text>
</comment>
<keyword evidence="13" id="KW-0378">Hydrolase</keyword>
<dbReference type="GO" id="GO:0016787">
    <property type="term" value="F:hydrolase activity"/>
    <property type="evidence" value="ECO:0007669"/>
    <property type="project" value="UniProtKB-KW"/>
</dbReference>
<evidence type="ECO:0000313" key="14">
    <source>
        <dbReference type="Proteomes" id="UP000681356"/>
    </source>
</evidence>
<evidence type="ECO:0000256" key="6">
    <source>
        <dbReference type="ARBA" id="ARBA00023134"/>
    </source>
</evidence>
<evidence type="ECO:0000256" key="11">
    <source>
        <dbReference type="SAM" id="MobiDB-lite"/>
    </source>
</evidence>
<comment type="function">
    <text evidence="8 10">GTPase that plays an essential role in the late steps of ribosome biogenesis.</text>
</comment>
<dbReference type="PIRSF" id="PIRSF006485">
    <property type="entry name" value="GTP-binding_EngA"/>
    <property type="match status" value="1"/>
</dbReference>